<comment type="caution">
    <text evidence="1">The sequence shown here is derived from an EMBL/GenBank/DDBJ whole genome shotgun (WGS) entry which is preliminary data.</text>
</comment>
<dbReference type="Proteomes" id="UP000315496">
    <property type="component" value="Chromosome 1"/>
</dbReference>
<name>A0A4Z1SWI3_GIAMU</name>
<evidence type="ECO:0000313" key="1">
    <source>
        <dbReference type="EMBL" id="TNJ29930.1"/>
    </source>
</evidence>
<protein>
    <recommendedName>
        <fullName evidence="3">Cytoplasmic dynein 2 light intermediate chain 1</fullName>
    </recommendedName>
</protein>
<dbReference type="VEuPathDB" id="GiardiaDB:GMRT_15882"/>
<proteinExistence type="predicted"/>
<keyword evidence="2" id="KW-1185">Reference proteome</keyword>
<accession>A0A4Z1SWI3</accession>
<organism evidence="1 2">
    <name type="scientific">Giardia muris</name>
    <dbReference type="NCBI Taxonomy" id="5742"/>
    <lineage>
        <taxon>Eukaryota</taxon>
        <taxon>Metamonada</taxon>
        <taxon>Diplomonadida</taxon>
        <taxon>Hexamitidae</taxon>
        <taxon>Giardiinae</taxon>
        <taxon>Giardia</taxon>
    </lineage>
</organism>
<dbReference type="EMBL" id="VDLU01000001">
    <property type="protein sequence ID" value="TNJ29930.1"/>
    <property type="molecule type" value="Genomic_DNA"/>
</dbReference>
<reference evidence="1 2" key="1">
    <citation type="submission" date="2019-05" db="EMBL/GenBank/DDBJ databases">
        <title>The compact genome of Giardia muris reveals important steps in the evolution of intestinal protozoan parasites.</title>
        <authorList>
            <person name="Xu F."/>
            <person name="Jimenez-Gonzalez A."/>
            <person name="Einarsson E."/>
            <person name="Astvaldsson A."/>
            <person name="Peirasmaki D."/>
            <person name="Eckmann L."/>
            <person name="Andersson J.O."/>
            <person name="Svard S.G."/>
            <person name="Jerlstrom-Hultqvist J."/>
        </authorList>
    </citation>
    <scope>NUCLEOTIDE SEQUENCE [LARGE SCALE GENOMIC DNA]</scope>
    <source>
        <strain evidence="1 2">Roberts-Thomson</strain>
    </source>
</reference>
<sequence length="301" mass="33124">MELSTLLGFRATHTEEAPTQTFILLGSDEKHKSTLANRLTGQHLSIDPADAKSCLRGVSSISKDPPVSCIVVGSSDAYRTSFLQLRAGVQGGQIHIVLCLTFASVSKCITDCKEWLEALKSYKMENPLASVTILLTELDRLQDQEPQIRKIAFGCIRAMGLFYGPILVPSDSTPTMTICTVSDSADLLVIQKHLLALAGTRRDPESLDTLPYKIDDYGAILHIPPGSDSSASITGSPSAEEALRTVWDSFKKHLYESQTKDAEVHKLEDYLEMVTIRTKTDDAEINDLLQGMLQAREFQHV</sequence>
<dbReference type="AlphaFoldDB" id="A0A4Z1SWI3"/>
<evidence type="ECO:0000313" key="2">
    <source>
        <dbReference type="Proteomes" id="UP000315496"/>
    </source>
</evidence>
<gene>
    <name evidence="1" type="ORF">GMRT_15882</name>
</gene>
<evidence type="ECO:0008006" key="3">
    <source>
        <dbReference type="Google" id="ProtNLM"/>
    </source>
</evidence>